<dbReference type="PANTHER" id="PTHR13720">
    <property type="entry name" value="WD-40 REPEAT PROTEIN"/>
    <property type="match status" value="1"/>
</dbReference>
<dbReference type="SMART" id="SM00320">
    <property type="entry name" value="WD40"/>
    <property type="match status" value="7"/>
</dbReference>
<accession>A0A0D2KX75</accession>
<evidence type="ECO:0000256" key="7">
    <source>
        <dbReference type="ARBA" id="ARBA00023069"/>
    </source>
</evidence>
<dbReference type="EMBL" id="KK101709">
    <property type="protein sequence ID" value="KIY99903.1"/>
    <property type="molecule type" value="Genomic_DNA"/>
</dbReference>
<feature type="repeat" description="WD" evidence="11">
    <location>
        <begin position="418"/>
        <end position="459"/>
    </location>
</feature>
<evidence type="ECO:0000256" key="5">
    <source>
        <dbReference type="ARBA" id="ARBA00022737"/>
    </source>
</evidence>
<dbReference type="AlphaFoldDB" id="A0A0D2KX75"/>
<keyword evidence="7" id="KW-0969">Cilium</keyword>
<evidence type="ECO:0000313" key="13">
    <source>
        <dbReference type="EMBL" id="KIY99903.1"/>
    </source>
</evidence>
<dbReference type="PANTHER" id="PTHR13720:SF14">
    <property type="entry name" value="CILIA- AND FLAGELLA-ASSOCIATED PROTEIN 52"/>
    <property type="match status" value="1"/>
</dbReference>
<evidence type="ECO:0000256" key="4">
    <source>
        <dbReference type="ARBA" id="ARBA00022574"/>
    </source>
</evidence>
<comment type="subcellular location">
    <subcellularLocation>
        <location evidence="1">Cell projection</location>
        <location evidence="1">Cilium</location>
        <location evidence="1">Flagellum</location>
    </subcellularLocation>
    <subcellularLocation>
        <location evidence="2">Cytoplasm</location>
    </subcellularLocation>
</comment>
<dbReference type="SUPFAM" id="SSF50998">
    <property type="entry name" value="Quinoprotein alcohol dehydrogenase-like"/>
    <property type="match status" value="1"/>
</dbReference>
<feature type="domain" description="WD repeat-containing protein 54 beta-propeller" evidence="12">
    <location>
        <begin position="306"/>
        <end position="501"/>
    </location>
</feature>
<evidence type="ECO:0000256" key="10">
    <source>
        <dbReference type="ARBA" id="ARBA00029552"/>
    </source>
</evidence>
<dbReference type="OrthoDB" id="6252103at2759"/>
<dbReference type="InterPro" id="IPR011047">
    <property type="entry name" value="Quinoprotein_ADH-like_sf"/>
</dbReference>
<reference evidence="13 14" key="1">
    <citation type="journal article" date="2013" name="BMC Genomics">
        <title>Reconstruction of the lipid metabolism for the microalga Monoraphidium neglectum from its genome sequence reveals characteristics suitable for biofuel production.</title>
        <authorList>
            <person name="Bogen C."/>
            <person name="Al-Dilaimi A."/>
            <person name="Albersmeier A."/>
            <person name="Wichmann J."/>
            <person name="Grundmann M."/>
            <person name="Rupp O."/>
            <person name="Lauersen K.J."/>
            <person name="Blifernez-Klassen O."/>
            <person name="Kalinowski J."/>
            <person name="Goesmann A."/>
            <person name="Mussgnug J.H."/>
            <person name="Kruse O."/>
        </authorList>
    </citation>
    <scope>NUCLEOTIDE SEQUENCE [LARGE SCALE GENOMIC DNA]</scope>
    <source>
        <strain evidence="13 14">SAG 48.87</strain>
    </source>
</reference>
<dbReference type="PROSITE" id="PS00678">
    <property type="entry name" value="WD_REPEATS_1"/>
    <property type="match status" value="1"/>
</dbReference>
<dbReference type="GO" id="GO:0005930">
    <property type="term" value="C:axoneme"/>
    <property type="evidence" value="ECO:0007669"/>
    <property type="project" value="UniProtKB-ARBA"/>
</dbReference>
<name>A0A0D2KX75_9CHLO</name>
<sequence length="518" mass="54645">MSDQTSQLSLISVVGFSGADDTLLLHPDGRTLIYPLGSTVVLRDKNDPRAQEFLQGHTDRVSALALSKSGRYLASGQITYLGFAADIIVWDLTTRSLVKIQALSFSPDETVLASLGGADDNSIVLWNVASGEPICGSPTNADFVLRMAFLNHDNTKIVTAGNYNLRLWTYDSANNKLVPQDAQLGQLQRMIRSLTVDSSDAFVYAGTTSGDVLQVSLDRVLLRNTGPAKAPLQRGATASAEAPIPDHLIVGGGDGALCLLRTAQEPSAANPKRLKPMGVVASVRLEGGVSSIVVEGGAGKGGAFSVLVGTQASNIYRVTYDATACKLSEELLQTAHPDRINALAFPAGYSEVFATAAAGCVRVWHLNSCRELLRIAVPNLECKCISFAVDGKSIISGWSDGKVRAFGPQSGKLLYTINDAHHKAVTAVAVTPDAGRIITGGEEGMVRVWRVSKGVATMEASLKDHKGPVNCIAVNNGGGDEAASASSDGSVIIWDLTTHRRAAQGVARRGPRLTRGEA</sequence>
<dbReference type="GO" id="GO:0031514">
    <property type="term" value="C:motile cilium"/>
    <property type="evidence" value="ECO:0007669"/>
    <property type="project" value="UniProtKB-SubCell"/>
</dbReference>
<dbReference type="STRING" id="145388.A0A0D2KX75"/>
<dbReference type="InterPro" id="IPR019775">
    <property type="entry name" value="WD40_repeat_CS"/>
</dbReference>
<dbReference type="FunFam" id="2.130.10.10:FF:001320">
    <property type="entry name" value="Predicted protein"/>
    <property type="match status" value="1"/>
</dbReference>
<protein>
    <recommendedName>
        <fullName evidence="10">Cilia- and flagella-associated protein 52</fullName>
    </recommendedName>
</protein>
<evidence type="ECO:0000313" key="14">
    <source>
        <dbReference type="Proteomes" id="UP000054498"/>
    </source>
</evidence>
<evidence type="ECO:0000259" key="12">
    <source>
        <dbReference type="Pfam" id="PF21031"/>
    </source>
</evidence>
<evidence type="ECO:0000256" key="6">
    <source>
        <dbReference type="ARBA" id="ARBA00022846"/>
    </source>
</evidence>
<gene>
    <name evidence="13" type="ORF">MNEG_8061</name>
</gene>
<dbReference type="Proteomes" id="UP000054498">
    <property type="component" value="Unassembled WGS sequence"/>
</dbReference>
<dbReference type="InterPro" id="IPR001680">
    <property type="entry name" value="WD40_rpt"/>
</dbReference>
<dbReference type="KEGG" id="mng:MNEG_8061"/>
<dbReference type="InterPro" id="IPR049546">
    <property type="entry name" value="WDR54_beta_prop"/>
</dbReference>
<dbReference type="InterPro" id="IPR015943">
    <property type="entry name" value="WD40/YVTN_repeat-like_dom_sf"/>
</dbReference>
<keyword evidence="5" id="KW-0677">Repeat</keyword>
<evidence type="ECO:0000256" key="8">
    <source>
        <dbReference type="ARBA" id="ARBA00023273"/>
    </source>
</evidence>
<evidence type="ECO:0000256" key="1">
    <source>
        <dbReference type="ARBA" id="ARBA00004230"/>
    </source>
</evidence>
<dbReference type="InterPro" id="IPR050630">
    <property type="entry name" value="WD_repeat_EMAP"/>
</dbReference>
<evidence type="ECO:0000256" key="11">
    <source>
        <dbReference type="PROSITE-ProRule" id="PRU00221"/>
    </source>
</evidence>
<dbReference type="Gene3D" id="2.130.10.10">
    <property type="entry name" value="YVTN repeat-like/Quinoprotein amine dehydrogenase"/>
    <property type="match status" value="2"/>
</dbReference>
<evidence type="ECO:0000256" key="2">
    <source>
        <dbReference type="ARBA" id="ARBA00004496"/>
    </source>
</evidence>
<keyword evidence="3" id="KW-0963">Cytoplasm</keyword>
<dbReference type="Pfam" id="PF00400">
    <property type="entry name" value="WD40"/>
    <property type="match status" value="2"/>
</dbReference>
<organism evidence="13 14">
    <name type="scientific">Monoraphidium neglectum</name>
    <dbReference type="NCBI Taxonomy" id="145388"/>
    <lineage>
        <taxon>Eukaryota</taxon>
        <taxon>Viridiplantae</taxon>
        <taxon>Chlorophyta</taxon>
        <taxon>core chlorophytes</taxon>
        <taxon>Chlorophyceae</taxon>
        <taxon>CS clade</taxon>
        <taxon>Sphaeropleales</taxon>
        <taxon>Selenastraceae</taxon>
        <taxon>Monoraphidium</taxon>
    </lineage>
</organism>
<comment type="similarity">
    <text evidence="9">Belongs to the CFAP52 family.</text>
</comment>
<feature type="repeat" description="WD" evidence="11">
    <location>
        <begin position="462"/>
        <end position="504"/>
    </location>
</feature>
<dbReference type="Pfam" id="PF21031">
    <property type="entry name" value="WDR54"/>
    <property type="match status" value="1"/>
</dbReference>
<keyword evidence="4 11" id="KW-0853">WD repeat</keyword>
<dbReference type="PROSITE" id="PS50082">
    <property type="entry name" value="WD_REPEATS_2"/>
    <property type="match status" value="2"/>
</dbReference>
<keyword evidence="6" id="KW-0282">Flagellum</keyword>
<dbReference type="RefSeq" id="XP_013898923.1">
    <property type="nucleotide sequence ID" value="XM_014043469.1"/>
</dbReference>
<evidence type="ECO:0000256" key="9">
    <source>
        <dbReference type="ARBA" id="ARBA00029456"/>
    </source>
</evidence>
<evidence type="ECO:0000256" key="3">
    <source>
        <dbReference type="ARBA" id="ARBA00022490"/>
    </source>
</evidence>
<proteinExistence type="inferred from homology"/>
<dbReference type="PROSITE" id="PS50294">
    <property type="entry name" value="WD_REPEATS_REGION"/>
    <property type="match status" value="2"/>
</dbReference>
<keyword evidence="8" id="KW-0966">Cell projection</keyword>
<keyword evidence="14" id="KW-1185">Reference proteome</keyword>
<dbReference type="GeneID" id="25740937"/>